<comment type="caution">
    <text evidence="1">The sequence shown here is derived from an EMBL/GenBank/DDBJ whole genome shotgun (WGS) entry which is preliminary data.</text>
</comment>
<evidence type="ECO:0000313" key="2">
    <source>
        <dbReference type="Proteomes" id="UP000274556"/>
    </source>
</evidence>
<dbReference type="GO" id="GO:0016740">
    <property type="term" value="F:transferase activity"/>
    <property type="evidence" value="ECO:0007669"/>
    <property type="project" value="UniProtKB-KW"/>
</dbReference>
<gene>
    <name evidence="1" type="ORF">BDD21_5064</name>
</gene>
<organism evidence="1 2">
    <name type="scientific">Thiocapsa rosea</name>
    <dbReference type="NCBI Taxonomy" id="69360"/>
    <lineage>
        <taxon>Bacteria</taxon>
        <taxon>Pseudomonadati</taxon>
        <taxon>Pseudomonadota</taxon>
        <taxon>Gammaproteobacteria</taxon>
        <taxon>Chromatiales</taxon>
        <taxon>Chromatiaceae</taxon>
        <taxon>Thiocapsa</taxon>
    </lineage>
</organism>
<evidence type="ECO:0000313" key="1">
    <source>
        <dbReference type="EMBL" id="RKT47476.1"/>
    </source>
</evidence>
<proteinExistence type="predicted"/>
<keyword evidence="1" id="KW-0808">Transferase</keyword>
<sequence>MITRSISHSSRLAVQRLFRALGIIRARDQHRRSVSLAPRNNPRGRVLLSYIIDPFLLRPGEEIANGHTHHWESAEIGRLFLERDYAIDVISYRNTSFMPNRTYDVFVSARTNLQQIAERLNSNCIKVAHLDTAHWIENNRAAYGRLNDLKHRRGIVLHDPKLFEQSWAIEHADIATALGNEYTIATYRYAKKPIYRIPISTPAIYDWPVTKSFSNCRLNFIWFGSAGFVHKGLDLVLEAFAGLPKHKLTVFGPLESEPDFCRAFHRELYETENIHAYGWIDVESASFRDQMNNAISLVYPSCAEGGGGSVLSCMHAGVIPILTPSSSVDLNGSGIELDQCNVDAIRAAVEDLSAKPEEELRALSLATWKQARAYHTRERFSDTYGLFIDTVLAPMIAERSNLNRVRTDQVT</sequence>
<protein>
    <submittedName>
        <fullName evidence="1">Glycosyltransferase involved in cell wall biosynthesis</fullName>
    </submittedName>
</protein>
<dbReference type="RefSeq" id="WP_120799439.1">
    <property type="nucleotide sequence ID" value="NZ_RBXL01000001.1"/>
</dbReference>
<dbReference type="OrthoDB" id="476710at2"/>
<dbReference type="Proteomes" id="UP000274556">
    <property type="component" value="Unassembled WGS sequence"/>
</dbReference>
<keyword evidence="2" id="KW-1185">Reference proteome</keyword>
<dbReference type="AlphaFoldDB" id="A0A495VDK7"/>
<dbReference type="EMBL" id="RBXL01000001">
    <property type="protein sequence ID" value="RKT47476.1"/>
    <property type="molecule type" value="Genomic_DNA"/>
</dbReference>
<name>A0A495VDK7_9GAMM</name>
<reference evidence="1 2" key="1">
    <citation type="submission" date="2018-10" db="EMBL/GenBank/DDBJ databases">
        <title>Genomic Encyclopedia of Archaeal and Bacterial Type Strains, Phase II (KMG-II): from individual species to whole genera.</title>
        <authorList>
            <person name="Goeker M."/>
        </authorList>
    </citation>
    <scope>NUCLEOTIDE SEQUENCE [LARGE SCALE GENOMIC DNA]</scope>
    <source>
        <strain evidence="1 2">DSM 235</strain>
    </source>
</reference>
<dbReference type="SUPFAM" id="SSF53756">
    <property type="entry name" value="UDP-Glycosyltransferase/glycogen phosphorylase"/>
    <property type="match status" value="1"/>
</dbReference>
<dbReference type="Pfam" id="PF13692">
    <property type="entry name" value="Glyco_trans_1_4"/>
    <property type="match status" value="1"/>
</dbReference>
<accession>A0A495VDK7</accession>
<dbReference type="Gene3D" id="3.40.50.2000">
    <property type="entry name" value="Glycogen Phosphorylase B"/>
    <property type="match status" value="1"/>
</dbReference>